<organism evidence="1 2">
    <name type="scientific">Luteibacter pinisoli</name>
    <dbReference type="NCBI Taxonomy" id="2589080"/>
    <lineage>
        <taxon>Bacteria</taxon>
        <taxon>Pseudomonadati</taxon>
        <taxon>Pseudomonadota</taxon>
        <taxon>Gammaproteobacteria</taxon>
        <taxon>Lysobacterales</taxon>
        <taxon>Rhodanobacteraceae</taxon>
        <taxon>Luteibacter</taxon>
    </lineage>
</organism>
<gene>
    <name evidence="1" type="ORF">FIV34_04090</name>
</gene>
<dbReference type="KEGG" id="lpy:FIV34_04090"/>
<name>A0A4Y5Z055_9GAMM</name>
<keyword evidence="2" id="KW-1185">Reference proteome</keyword>
<evidence type="ECO:0000313" key="1">
    <source>
        <dbReference type="EMBL" id="QDE38437.1"/>
    </source>
</evidence>
<dbReference type="EMBL" id="CP041046">
    <property type="protein sequence ID" value="QDE38437.1"/>
    <property type="molecule type" value="Genomic_DNA"/>
</dbReference>
<proteinExistence type="predicted"/>
<dbReference type="Proteomes" id="UP000316093">
    <property type="component" value="Chromosome"/>
</dbReference>
<reference evidence="1 2" key="1">
    <citation type="submission" date="2019-06" db="EMBL/GenBank/DDBJ databases">
        <title>A complete genome sequence for Luteibacter pinisoli MAH-14.</title>
        <authorList>
            <person name="Baltrus D.A."/>
        </authorList>
    </citation>
    <scope>NUCLEOTIDE SEQUENCE [LARGE SCALE GENOMIC DNA]</scope>
    <source>
        <strain evidence="1 2">MAH-14</strain>
    </source>
</reference>
<evidence type="ECO:0000313" key="2">
    <source>
        <dbReference type="Proteomes" id="UP000316093"/>
    </source>
</evidence>
<dbReference type="RefSeq" id="WP_139979935.1">
    <property type="nucleotide sequence ID" value="NZ_CP041046.1"/>
</dbReference>
<protein>
    <submittedName>
        <fullName evidence="1">Uncharacterized protein</fullName>
    </submittedName>
</protein>
<sequence>MGAGDVIQGLLACQLGPFLESLVAGELAPAARILRLQFQHGRENARLDRIQLTLVGLAAEDLLDDLLALRLHA</sequence>
<dbReference type="AlphaFoldDB" id="A0A4Y5Z055"/>
<accession>A0A4Y5Z055</accession>